<dbReference type="PROSITE" id="PS50082">
    <property type="entry name" value="WD_REPEATS_2"/>
    <property type="match status" value="3"/>
</dbReference>
<accession>A0A7R9EZF0</accession>
<evidence type="ECO:0000256" key="3">
    <source>
        <dbReference type="ARBA" id="ARBA00022737"/>
    </source>
</evidence>
<name>A0A7R9EZF0_9NEOP</name>
<dbReference type="InterPro" id="IPR001680">
    <property type="entry name" value="WD40_rpt"/>
</dbReference>
<keyword evidence="2 5" id="KW-0853">WD repeat</keyword>
<dbReference type="InterPro" id="IPR015943">
    <property type="entry name" value="WD40/YVTN_repeat-like_dom_sf"/>
</dbReference>
<protein>
    <submittedName>
        <fullName evidence="6">Uncharacterized protein</fullName>
    </submittedName>
</protein>
<feature type="repeat" description="WD" evidence="5">
    <location>
        <begin position="51"/>
        <end position="90"/>
    </location>
</feature>
<dbReference type="GO" id="GO:0005730">
    <property type="term" value="C:nucleolus"/>
    <property type="evidence" value="ECO:0007669"/>
    <property type="project" value="UniProtKB-SubCell"/>
</dbReference>
<feature type="repeat" description="WD" evidence="5">
    <location>
        <begin position="212"/>
        <end position="252"/>
    </location>
</feature>
<dbReference type="InterPro" id="IPR020472">
    <property type="entry name" value="WD40_PAC1"/>
</dbReference>
<keyword evidence="4" id="KW-0539">Nucleus</keyword>
<dbReference type="AlphaFoldDB" id="A0A7R9EZF0"/>
<dbReference type="GO" id="GO:0000027">
    <property type="term" value="P:ribosomal large subunit assembly"/>
    <property type="evidence" value="ECO:0007669"/>
    <property type="project" value="TreeGrafter"/>
</dbReference>
<dbReference type="PROSITE" id="PS00678">
    <property type="entry name" value="WD_REPEATS_1"/>
    <property type="match status" value="1"/>
</dbReference>
<evidence type="ECO:0000256" key="2">
    <source>
        <dbReference type="ARBA" id="ARBA00022574"/>
    </source>
</evidence>
<dbReference type="SUPFAM" id="SSF50978">
    <property type="entry name" value="WD40 repeat-like"/>
    <property type="match status" value="1"/>
</dbReference>
<keyword evidence="3" id="KW-0677">Repeat</keyword>
<dbReference type="Gene3D" id="2.130.10.10">
    <property type="entry name" value="YVTN repeat-like/Quinoprotein amine dehydrogenase"/>
    <property type="match status" value="2"/>
</dbReference>
<reference evidence="6" key="1">
    <citation type="submission" date="2020-11" db="EMBL/GenBank/DDBJ databases">
        <authorList>
            <person name="Tran Van P."/>
        </authorList>
    </citation>
    <scope>NUCLEOTIDE SEQUENCE</scope>
</reference>
<dbReference type="EMBL" id="OD566549">
    <property type="protein sequence ID" value="CAD7444213.1"/>
    <property type="molecule type" value="Genomic_DNA"/>
</dbReference>
<dbReference type="Pfam" id="PF00400">
    <property type="entry name" value="WD40"/>
    <property type="match status" value="3"/>
</dbReference>
<gene>
    <name evidence="6" type="ORF">TBIB3V08_LOCUS6596</name>
</gene>
<sequence length="401" mass="45414">MPLTISVTVSENNRHLQDVTTLLFKDEKLYSAAEDGIVKVWDPHLRFLMELRAHESVVFHLATIGDTLYTCSNDGTIKAWDIDTLEHKKTLLQYDSEVWRFFAAHGRLYAGDVKGIVRVYENDELVRIYDLTEEVRDMAVSTQLLYTVRDRDVVITELLPGPKGHAVTRKTIEGSSPMCLVGDMICFVSRSARDILVHDNNKQSSFKELGKIQAHEMIINTLCPEGDSIVYSGGYDAKVKKWDMSNMKLLGSCDIGRSISALSIGSRGQTSYMGQKEKSFQKEYCRETLDENKHGNGCRLTTFHQYFHEPVHKFVRIRSLGFESTNSLSACRFESWGCIIGRVRREKFNLSPLVAPPSKKIVSNCNIDRARASTASDRHTGSLLSVFPDRITENSLVPEQY</sequence>
<dbReference type="PANTHER" id="PTHR19848:SF0">
    <property type="entry name" value="NOTCHLESS PROTEIN HOMOLOG 1"/>
    <property type="match status" value="1"/>
</dbReference>
<proteinExistence type="predicted"/>
<evidence type="ECO:0000256" key="4">
    <source>
        <dbReference type="ARBA" id="ARBA00023242"/>
    </source>
</evidence>
<dbReference type="InterPro" id="IPR036322">
    <property type="entry name" value="WD40_repeat_dom_sf"/>
</dbReference>
<dbReference type="SMART" id="SM00320">
    <property type="entry name" value="WD40"/>
    <property type="match status" value="4"/>
</dbReference>
<evidence type="ECO:0000256" key="1">
    <source>
        <dbReference type="ARBA" id="ARBA00004604"/>
    </source>
</evidence>
<dbReference type="GO" id="GO:0007219">
    <property type="term" value="P:Notch signaling pathway"/>
    <property type="evidence" value="ECO:0007669"/>
    <property type="project" value="TreeGrafter"/>
</dbReference>
<organism evidence="6">
    <name type="scientific">Timema bartmani</name>
    <dbReference type="NCBI Taxonomy" id="61472"/>
    <lineage>
        <taxon>Eukaryota</taxon>
        <taxon>Metazoa</taxon>
        <taxon>Ecdysozoa</taxon>
        <taxon>Arthropoda</taxon>
        <taxon>Hexapoda</taxon>
        <taxon>Insecta</taxon>
        <taxon>Pterygota</taxon>
        <taxon>Neoptera</taxon>
        <taxon>Polyneoptera</taxon>
        <taxon>Phasmatodea</taxon>
        <taxon>Timematodea</taxon>
        <taxon>Timematoidea</taxon>
        <taxon>Timematidae</taxon>
        <taxon>Timema</taxon>
    </lineage>
</organism>
<dbReference type="InterPro" id="IPR019775">
    <property type="entry name" value="WD40_repeat_CS"/>
</dbReference>
<evidence type="ECO:0000313" key="6">
    <source>
        <dbReference type="EMBL" id="CAD7444213.1"/>
    </source>
</evidence>
<dbReference type="PANTHER" id="PTHR19848">
    <property type="entry name" value="WD40 REPEAT PROTEIN"/>
    <property type="match status" value="1"/>
</dbReference>
<dbReference type="PRINTS" id="PR00320">
    <property type="entry name" value="GPROTEINBRPT"/>
</dbReference>
<feature type="repeat" description="WD" evidence="5">
    <location>
        <begin position="12"/>
        <end position="42"/>
    </location>
</feature>
<evidence type="ECO:0000256" key="5">
    <source>
        <dbReference type="PROSITE-ProRule" id="PRU00221"/>
    </source>
</evidence>
<comment type="subcellular location">
    <subcellularLocation>
        <location evidence="1">Nucleus</location>
        <location evidence="1">Nucleolus</location>
    </subcellularLocation>
</comment>